<accession>A0A923N6E9</accession>
<evidence type="ECO:0000313" key="2">
    <source>
        <dbReference type="Proteomes" id="UP000603640"/>
    </source>
</evidence>
<dbReference type="RefSeq" id="WP_187067532.1">
    <property type="nucleotide sequence ID" value="NZ_JACRVF010000003.1"/>
</dbReference>
<dbReference type="Proteomes" id="UP000603640">
    <property type="component" value="Unassembled WGS sequence"/>
</dbReference>
<proteinExistence type="predicted"/>
<gene>
    <name evidence="1" type="ORF">H8S84_11735</name>
</gene>
<evidence type="ECO:0000313" key="1">
    <source>
        <dbReference type="EMBL" id="MBC5993508.1"/>
    </source>
</evidence>
<reference evidence="1" key="1">
    <citation type="submission" date="2020-08" db="EMBL/GenBank/DDBJ databases">
        <title>Pontibacter sp. SD6 16S ribosomal RNA gene Genome sequencing and assembly.</title>
        <authorList>
            <person name="Kang M."/>
        </authorList>
    </citation>
    <scope>NUCLEOTIDE SEQUENCE</scope>
    <source>
        <strain evidence="1">SD6</strain>
    </source>
</reference>
<name>A0A923N6E9_9BACT</name>
<keyword evidence="2" id="KW-1185">Reference proteome</keyword>
<sequence length="140" mass="15741">MREFKSATGKTFLTINFDSKNNLIYNNWIGYASSENIMQGATSFLEVLQETNCASTITDNSEFVGPWENSIEWLCENWIPSARAAGLKFYAHIANKGSFADEAARKLANCVESAFEMKVFESLMDAQEWIKSKTQVTVTV</sequence>
<comment type="caution">
    <text evidence="1">The sequence shown here is derived from an EMBL/GenBank/DDBJ whole genome shotgun (WGS) entry which is preliminary data.</text>
</comment>
<evidence type="ECO:0008006" key="3">
    <source>
        <dbReference type="Google" id="ProtNLM"/>
    </source>
</evidence>
<protein>
    <recommendedName>
        <fullName evidence="3">STAS/SEC14 domain-containing protein</fullName>
    </recommendedName>
</protein>
<dbReference type="AlphaFoldDB" id="A0A923N6E9"/>
<organism evidence="1 2">
    <name type="scientific">Pontibacter cellulosilyticus</name>
    <dbReference type="NCBI Taxonomy" id="1720253"/>
    <lineage>
        <taxon>Bacteria</taxon>
        <taxon>Pseudomonadati</taxon>
        <taxon>Bacteroidota</taxon>
        <taxon>Cytophagia</taxon>
        <taxon>Cytophagales</taxon>
        <taxon>Hymenobacteraceae</taxon>
        <taxon>Pontibacter</taxon>
    </lineage>
</organism>
<dbReference type="EMBL" id="JACRVF010000003">
    <property type="protein sequence ID" value="MBC5993508.1"/>
    <property type="molecule type" value="Genomic_DNA"/>
</dbReference>